<dbReference type="Pfam" id="PF12019">
    <property type="entry name" value="GspH"/>
    <property type="match status" value="1"/>
</dbReference>
<gene>
    <name evidence="13" type="ORF">J1777_09595</name>
</gene>
<dbReference type="AlphaFoldDB" id="A0A939GZ92"/>
<keyword evidence="6 11" id="KW-0812">Transmembrane</keyword>
<keyword evidence="3" id="KW-1003">Cell membrane</keyword>
<name>A0A939GZ92_9BURK</name>
<evidence type="ECO:0000256" key="2">
    <source>
        <dbReference type="ARBA" id="ARBA00021549"/>
    </source>
</evidence>
<sequence>MHRIQHLHPRHSLGFTLIELMVAVSVLGVLLAIALPSFQPLIERWRVRQVESNLEASLQFARSEAIKRGGHIIMQKITTNTNGCTAPSAQREWDCGWFICADTNRNNSCAASEPVLLRYDSPNRTQISRTGGNNRIIFNRYGLVAGTYVGFNLVPHNQSISHPATRGLCMSSGGRIRTVKSEEVPCKG</sequence>
<dbReference type="InterPro" id="IPR045584">
    <property type="entry name" value="Pilin-like"/>
</dbReference>
<keyword evidence="4" id="KW-0488">Methylation</keyword>
<evidence type="ECO:0000256" key="6">
    <source>
        <dbReference type="ARBA" id="ARBA00022692"/>
    </source>
</evidence>
<keyword evidence="8 11" id="KW-0472">Membrane</keyword>
<evidence type="ECO:0000256" key="5">
    <source>
        <dbReference type="ARBA" id="ARBA00022519"/>
    </source>
</evidence>
<evidence type="ECO:0000256" key="7">
    <source>
        <dbReference type="ARBA" id="ARBA00022989"/>
    </source>
</evidence>
<dbReference type="SUPFAM" id="SSF54523">
    <property type="entry name" value="Pili subunits"/>
    <property type="match status" value="1"/>
</dbReference>
<evidence type="ECO:0000259" key="12">
    <source>
        <dbReference type="Pfam" id="PF12019"/>
    </source>
</evidence>
<evidence type="ECO:0000256" key="9">
    <source>
        <dbReference type="ARBA" id="ARBA00025772"/>
    </source>
</evidence>
<comment type="caution">
    <text evidence="13">The sequence shown here is derived from an EMBL/GenBank/DDBJ whole genome shotgun (WGS) entry which is preliminary data.</text>
</comment>
<comment type="similarity">
    <text evidence="9">Belongs to the GSP H family.</text>
</comment>
<evidence type="ECO:0000256" key="1">
    <source>
        <dbReference type="ARBA" id="ARBA00004377"/>
    </source>
</evidence>
<dbReference type="NCBIfam" id="TIGR02532">
    <property type="entry name" value="IV_pilin_GFxxxE"/>
    <property type="match status" value="1"/>
</dbReference>
<keyword evidence="7 11" id="KW-1133">Transmembrane helix</keyword>
<protein>
    <recommendedName>
        <fullName evidence="2">Type II secretion system protein H</fullName>
    </recommendedName>
    <alternativeName>
        <fullName evidence="10">General secretion pathway protein H</fullName>
    </alternativeName>
</protein>
<keyword evidence="14" id="KW-1185">Reference proteome</keyword>
<feature type="domain" description="General secretion pathway GspH" evidence="12">
    <location>
        <begin position="53"/>
        <end position="173"/>
    </location>
</feature>
<evidence type="ECO:0000256" key="11">
    <source>
        <dbReference type="SAM" id="Phobius"/>
    </source>
</evidence>
<feature type="transmembrane region" description="Helical" evidence="11">
    <location>
        <begin position="12"/>
        <end position="35"/>
    </location>
</feature>
<dbReference type="InterPro" id="IPR022346">
    <property type="entry name" value="T2SS_GspH"/>
</dbReference>
<evidence type="ECO:0000256" key="4">
    <source>
        <dbReference type="ARBA" id="ARBA00022481"/>
    </source>
</evidence>
<dbReference type="GO" id="GO:0015628">
    <property type="term" value="P:protein secretion by the type II secretion system"/>
    <property type="evidence" value="ECO:0007669"/>
    <property type="project" value="InterPro"/>
</dbReference>
<evidence type="ECO:0000313" key="14">
    <source>
        <dbReference type="Proteomes" id="UP000664731"/>
    </source>
</evidence>
<evidence type="ECO:0000256" key="8">
    <source>
        <dbReference type="ARBA" id="ARBA00023136"/>
    </source>
</evidence>
<accession>A0A939GZ92</accession>
<keyword evidence="5" id="KW-0997">Cell inner membrane</keyword>
<dbReference type="InterPro" id="IPR012902">
    <property type="entry name" value="N_methyl_site"/>
</dbReference>
<evidence type="ECO:0000256" key="10">
    <source>
        <dbReference type="ARBA" id="ARBA00030775"/>
    </source>
</evidence>
<proteinExistence type="inferred from homology"/>
<dbReference type="Proteomes" id="UP000664731">
    <property type="component" value="Unassembled WGS sequence"/>
</dbReference>
<reference evidence="13" key="1">
    <citation type="submission" date="2021-03" db="EMBL/GenBank/DDBJ databases">
        <title>Comamonas denitrificans.</title>
        <authorList>
            <person name="Finster K."/>
        </authorList>
    </citation>
    <scope>NUCLEOTIDE SEQUENCE</scope>
    <source>
        <strain evidence="13">MM2021_4</strain>
    </source>
</reference>
<organism evidence="13 14">
    <name type="scientific">Comamonas denitrificans</name>
    <dbReference type="NCBI Taxonomy" id="117506"/>
    <lineage>
        <taxon>Bacteria</taxon>
        <taxon>Pseudomonadati</taxon>
        <taxon>Pseudomonadota</taxon>
        <taxon>Betaproteobacteria</taxon>
        <taxon>Burkholderiales</taxon>
        <taxon>Comamonadaceae</taxon>
        <taxon>Comamonas</taxon>
    </lineage>
</organism>
<evidence type="ECO:0000313" key="13">
    <source>
        <dbReference type="EMBL" id="MBO1250072.1"/>
    </source>
</evidence>
<dbReference type="GO" id="GO:0005886">
    <property type="term" value="C:plasma membrane"/>
    <property type="evidence" value="ECO:0007669"/>
    <property type="project" value="UniProtKB-SubCell"/>
</dbReference>
<dbReference type="Pfam" id="PF07963">
    <property type="entry name" value="N_methyl"/>
    <property type="match status" value="1"/>
</dbReference>
<evidence type="ECO:0000256" key="3">
    <source>
        <dbReference type="ARBA" id="ARBA00022475"/>
    </source>
</evidence>
<dbReference type="EMBL" id="JAFNME010000019">
    <property type="protein sequence ID" value="MBO1250072.1"/>
    <property type="molecule type" value="Genomic_DNA"/>
</dbReference>
<dbReference type="Gene3D" id="3.55.40.10">
    <property type="entry name" value="minor pseudopilin epsh domain"/>
    <property type="match status" value="1"/>
</dbReference>
<dbReference type="RefSeq" id="WP_207575513.1">
    <property type="nucleotide sequence ID" value="NZ_JAFNME010000019.1"/>
</dbReference>
<dbReference type="GO" id="GO:0015627">
    <property type="term" value="C:type II protein secretion system complex"/>
    <property type="evidence" value="ECO:0007669"/>
    <property type="project" value="InterPro"/>
</dbReference>
<comment type="subcellular location">
    <subcellularLocation>
        <location evidence="1">Cell inner membrane</location>
        <topology evidence="1">Single-pass membrane protein</topology>
    </subcellularLocation>
</comment>